<dbReference type="PRINTS" id="PR00359">
    <property type="entry name" value="BP450"/>
</dbReference>
<evidence type="ECO:0000313" key="4">
    <source>
        <dbReference type="EMBL" id="GAA0318887.1"/>
    </source>
</evidence>
<dbReference type="SUPFAM" id="SSF48264">
    <property type="entry name" value="Cytochrome P450"/>
    <property type="match status" value="1"/>
</dbReference>
<dbReference type="InterPro" id="IPR017972">
    <property type="entry name" value="Cyt_P450_CS"/>
</dbReference>
<dbReference type="InterPro" id="IPR001128">
    <property type="entry name" value="Cyt_P450"/>
</dbReference>
<accession>A0ABP3FIK6</accession>
<feature type="region of interest" description="Disordered" evidence="3">
    <location>
        <begin position="1"/>
        <end position="27"/>
    </location>
</feature>
<evidence type="ECO:0000256" key="1">
    <source>
        <dbReference type="ARBA" id="ARBA00010617"/>
    </source>
</evidence>
<evidence type="ECO:0000256" key="2">
    <source>
        <dbReference type="RuleBase" id="RU000461"/>
    </source>
</evidence>
<dbReference type="Proteomes" id="UP001501822">
    <property type="component" value="Unassembled WGS sequence"/>
</dbReference>
<comment type="caution">
    <text evidence="4">The sequence shown here is derived from an EMBL/GenBank/DDBJ whole genome shotgun (WGS) entry which is preliminary data.</text>
</comment>
<dbReference type="InterPro" id="IPR002397">
    <property type="entry name" value="Cyt_P450_B"/>
</dbReference>
<keyword evidence="2" id="KW-0408">Iron</keyword>
<keyword evidence="2" id="KW-0503">Monooxygenase</keyword>
<dbReference type="PANTHER" id="PTHR46696:SF1">
    <property type="entry name" value="CYTOCHROME P450 YJIB-RELATED"/>
    <property type="match status" value="1"/>
</dbReference>
<keyword evidence="2" id="KW-0349">Heme</keyword>
<dbReference type="InterPro" id="IPR036396">
    <property type="entry name" value="Cyt_P450_sf"/>
</dbReference>
<protein>
    <submittedName>
        <fullName evidence="4">Cytochrome P450</fullName>
    </submittedName>
</protein>
<keyword evidence="2" id="KW-0560">Oxidoreductase</keyword>
<dbReference type="PROSITE" id="PS00086">
    <property type="entry name" value="CYTOCHROME_P450"/>
    <property type="match status" value="1"/>
</dbReference>
<keyword evidence="2" id="KW-0479">Metal-binding</keyword>
<comment type="similarity">
    <text evidence="1 2">Belongs to the cytochrome P450 family.</text>
</comment>
<name>A0ABP3FIK6_9ACTN</name>
<dbReference type="EMBL" id="BAAABM010000007">
    <property type="protein sequence ID" value="GAA0318887.1"/>
    <property type="molecule type" value="Genomic_DNA"/>
</dbReference>
<keyword evidence="5" id="KW-1185">Reference proteome</keyword>
<dbReference type="Pfam" id="PF00067">
    <property type="entry name" value="p450"/>
    <property type="match status" value="1"/>
</dbReference>
<evidence type="ECO:0000313" key="5">
    <source>
        <dbReference type="Proteomes" id="UP001501822"/>
    </source>
</evidence>
<dbReference type="Gene3D" id="1.10.630.10">
    <property type="entry name" value="Cytochrome P450"/>
    <property type="match status" value="1"/>
</dbReference>
<dbReference type="PANTHER" id="PTHR46696">
    <property type="entry name" value="P450, PUTATIVE (EUROFUNG)-RELATED"/>
    <property type="match status" value="1"/>
</dbReference>
<sequence length="416" mass="45440">MTAKRTPSGGAPPPGGAADGRRPPVMDFPIAPPGEIGPVEEYERLRRDCPLAWVRTPMGAPAWYVTRYADVRALLGDGRLIRPTINAWPVRPGDPPDPGPGLTTMMELNGARHAALRRALADEFAAHTVDGHRGRIRALAEGLLDDVETGGPPADLAADFAEPFPLLVMCDLAGIPYEDRDYFLPMADAALGALVTLDEGREVTRTLRRYITQVIAGKRRRPGDDVLTRLTCRCDRGELDEEDVVTFGLSMLMAGYRTCTMFLADAILVLLTQPGRFARLRDDRAIMPRAVEELLRYLPVLNGVVVLQATRDIGLRGRTIQAGEAVLPVLAAANRDGTVFPDADRLDLRRDPNPHLTFGHGAHYCIGVHLARAELSVALDALLDRFPGLRLAVDESELPWENESPAKSPLALPVDW</sequence>
<organism evidence="4 5">
    <name type="scientific">Actinoallomurus spadix</name>
    <dbReference type="NCBI Taxonomy" id="79912"/>
    <lineage>
        <taxon>Bacteria</taxon>
        <taxon>Bacillati</taxon>
        <taxon>Actinomycetota</taxon>
        <taxon>Actinomycetes</taxon>
        <taxon>Streptosporangiales</taxon>
        <taxon>Thermomonosporaceae</taxon>
        <taxon>Actinoallomurus</taxon>
    </lineage>
</organism>
<evidence type="ECO:0000256" key="3">
    <source>
        <dbReference type="SAM" id="MobiDB-lite"/>
    </source>
</evidence>
<proteinExistence type="inferred from homology"/>
<dbReference type="PRINTS" id="PR00385">
    <property type="entry name" value="P450"/>
</dbReference>
<gene>
    <name evidence="4" type="ORF">GCM10010151_05860</name>
</gene>
<reference evidence="5" key="1">
    <citation type="journal article" date="2019" name="Int. J. Syst. Evol. Microbiol.">
        <title>The Global Catalogue of Microorganisms (GCM) 10K type strain sequencing project: providing services to taxonomists for standard genome sequencing and annotation.</title>
        <authorList>
            <consortium name="The Broad Institute Genomics Platform"/>
            <consortium name="The Broad Institute Genome Sequencing Center for Infectious Disease"/>
            <person name="Wu L."/>
            <person name="Ma J."/>
        </authorList>
    </citation>
    <scope>NUCLEOTIDE SEQUENCE [LARGE SCALE GENOMIC DNA]</scope>
    <source>
        <strain evidence="5">JCM 3146</strain>
    </source>
</reference>